<organism evidence="1 2">
    <name type="scientific">Thioclava atlantica</name>
    <dbReference type="NCBI Taxonomy" id="1317124"/>
    <lineage>
        <taxon>Bacteria</taxon>
        <taxon>Pseudomonadati</taxon>
        <taxon>Pseudomonadota</taxon>
        <taxon>Alphaproteobacteria</taxon>
        <taxon>Rhodobacterales</taxon>
        <taxon>Paracoccaceae</taxon>
        <taxon>Thioclava</taxon>
    </lineage>
</organism>
<name>A0A085TUU0_9RHOB</name>
<reference evidence="1 2" key="2">
    <citation type="journal article" date="2015" name="Antonie Van Leeuwenhoek">
        <title>Thioclava indica sp. nov., isolated from surface seawater of the Indian Ocean.</title>
        <authorList>
            <person name="Liu Y."/>
            <person name="Lai Q."/>
            <person name="Du J."/>
            <person name="Xu H."/>
            <person name="Jiang L."/>
            <person name="Shao Z."/>
        </authorList>
    </citation>
    <scope>NUCLEOTIDE SEQUENCE [LARGE SCALE GENOMIC DNA]</scope>
    <source>
        <strain evidence="1 2">13D2W-2</strain>
    </source>
</reference>
<sequence>MLLLLLPLVFAILLGLTIARHRRALAAQGARQAGRADYARAMEEAARAASPAQAASCYDEAARLAALHYGAAAAELIEALAGAAQAEAAAGHAQEATARFDGAIGIARGNGTDPMRLAELLAARAEIHPDPAIAARSATEALTLIRRARGQGDPAYGRQALATADLLARNARRPEAEALYRELAAPRSPVAPEIATAARDTLAQLRSPGRGVR</sequence>
<evidence type="ECO:0000313" key="1">
    <source>
        <dbReference type="EMBL" id="KFE34487.1"/>
    </source>
</evidence>
<evidence type="ECO:0000313" key="2">
    <source>
        <dbReference type="Proteomes" id="UP000028607"/>
    </source>
</evidence>
<dbReference type="Proteomes" id="UP000028607">
    <property type="component" value="Unassembled WGS sequence"/>
</dbReference>
<dbReference type="STRING" id="1317124.DW2_13080"/>
<proteinExistence type="predicted"/>
<comment type="caution">
    <text evidence="1">The sequence shown here is derived from an EMBL/GenBank/DDBJ whole genome shotgun (WGS) entry which is preliminary data.</text>
</comment>
<dbReference type="EMBL" id="AQRC01000010">
    <property type="protein sequence ID" value="KFE34487.1"/>
    <property type="molecule type" value="Genomic_DNA"/>
</dbReference>
<reference evidence="2" key="1">
    <citation type="submission" date="2013-04" db="EMBL/GenBank/DDBJ databases">
        <title>Thioclava sp. 13D2W-2 Genome Sequencing.</title>
        <authorList>
            <person name="Lai Q."/>
            <person name="Li G."/>
            <person name="Shao Z."/>
        </authorList>
    </citation>
    <scope>NUCLEOTIDE SEQUENCE [LARGE SCALE GENOMIC DNA]</scope>
    <source>
        <strain evidence="2">13D2W-2</strain>
    </source>
</reference>
<dbReference type="AlphaFoldDB" id="A0A085TUU0"/>
<keyword evidence="2" id="KW-1185">Reference proteome</keyword>
<protein>
    <submittedName>
        <fullName evidence="1">Uncharacterized protein</fullName>
    </submittedName>
</protein>
<accession>A0A085TUU0</accession>
<gene>
    <name evidence="1" type="ORF">DW2_13080</name>
</gene>
<dbReference type="PATRIC" id="fig|1317124.6.peg.2648"/>
<dbReference type="RefSeq" id="WP_038147284.1">
    <property type="nucleotide sequence ID" value="NZ_AQRC01000010.1"/>
</dbReference>